<dbReference type="InterPro" id="IPR036737">
    <property type="entry name" value="OmpA-like_sf"/>
</dbReference>
<feature type="domain" description="Fibronectin type-III" evidence="2">
    <location>
        <begin position="286"/>
        <end position="391"/>
    </location>
</feature>
<feature type="domain" description="OmpA-like" evidence="3">
    <location>
        <begin position="1767"/>
        <end position="1879"/>
    </location>
</feature>
<dbReference type="SUPFAM" id="SSF49313">
    <property type="entry name" value="Cadherin-like"/>
    <property type="match status" value="1"/>
</dbReference>
<dbReference type="InterPro" id="IPR036116">
    <property type="entry name" value="FN3_sf"/>
</dbReference>
<dbReference type="Gene3D" id="3.30.1330.60">
    <property type="entry name" value="OmpA-like domain"/>
    <property type="match status" value="1"/>
</dbReference>
<dbReference type="Pfam" id="PF00041">
    <property type="entry name" value="fn3"/>
    <property type="match status" value="1"/>
</dbReference>
<evidence type="ECO:0000256" key="1">
    <source>
        <dbReference type="SAM" id="MobiDB-lite"/>
    </source>
</evidence>
<organism evidence="4">
    <name type="scientific">freshwater metagenome</name>
    <dbReference type="NCBI Taxonomy" id="449393"/>
    <lineage>
        <taxon>unclassified sequences</taxon>
        <taxon>metagenomes</taxon>
        <taxon>ecological metagenomes</taxon>
    </lineage>
</organism>
<gene>
    <name evidence="4" type="ORF">UFOPK3482_00630</name>
</gene>
<sequence length="1879" mass="199250">MPHGICHTTRMKNLSASTSVRRFLAGLLFLLTFSGNSVSSSYADGLLAPSFPTIPVRIIADNDFDIMLGNGSGPTSVVYENLAGWGEQIAAAGTVDVIPGIGDTYIYVLAIGGGTVDDWGGEINGQDVTSYPGAEVAINPSQATHQVNYYYIGLNDTGQPCLDPTDENYDPSCNPDFGQRDPNPKLESAWVDQYLNFNSQIFPSHDSDLNPGTDPNLIANVQSGLVGAGWTTAVVPGNYIDDELPLSNIPRPLTYQWGDCKACDASTSSSRAWELPVGTSALFRYPISSLYGGNAATTSAPIIAGDSQVTLNWNAPSGGEVPAGYVVQYKEESQDDSFYVNSLPVAGLSATISGLTNGIKYVFRVVATDSLDPGGNVGPPSITKSIMPQDLPRGPAVDFPTIDSIVFGDNTNRAGTYVNGEYTWGRRTVHFIFDNSIGLANNYGIEYSVSQDTTSGLDIWVNPLDPGVNSALTCAPALNASVSTTYDCFINGENLPAEVLWTKLRYNNGYPSTGPYYLAGVKSEETLFDNTVDYQFPRNDDRSHEGDIDLSNLQVFPGNDSIYLTWTAPRITQRNPFKNAFYIYSLDGGVNWNTTSTKPITQATNDSWLISDGVANGASNNLKLAYYVPGVSPFISGPGPWNWAHFDSNLTDFRSVNDNPVVAAAPGPLTVSATPTPDMAVTSSPSGGAGSYLLRFPAANPSGGVQTATITFTNSGSDIYLTGLSPNFGNGLSLDSEVDNSNPGSCSRLYSNYQDAVSNNSSGVFSNALLSGGTSCTLTLNWNDDEFQYLSGLDILSVMSVGAYNGGSGTTNIDISSIPAPPSLSPSTLSELATVGTPITGFTPTNSGGPVVTYSIYPTPDNGISFDATTGTISGTPLAAAEQTSYTVTAENFDADGNSQTSTAVFYLQVLPGPPPAPIITSSIFVDDDIWVYIDSTPLEADPSLDVDFSINGGNTLVGHSNGGFTCVQVGEHVRGCHWGYIDGGVFDGNFPYNLNLRFTRVVASQDPADFSAPSETISFTPQAASPFDFFATNVSVTPGNGSARVTFTPPPIANSLLTRNVYYAYSVDGGATWDTDTAHLPLVTSDAQTTMTISGLTNGQEYGLQLGLFVPGSSVLFGQTIDCECNPLYLLVNEEGAPTPIAFTPARPPVPAPVISSSIFTGNDVFLFVDRTPLEANPDLYIDFSLDGGQTLIGGISAGLECPQIADHLNSCHWAAMSGESFTGVYPYSFTLHFTYVRGSNVPADFGPPSQVILFTPTNPSSPTGLSASNVSIVPGDRSAVVTFTPPALANSALTQNAYYAYSVDGGSTWQALDPVSMTPVSDEAQTTITISNLLGGRTYELQLALFVPGASGLFYNELDCECYPLYLLVNENNEATPVPFTLAPSPTPPAPVITSTLTERDTIYIFFDSSVLDSNPALSIAFSLDGGSTLFTGGETGNFECLRYGESLIGCVSSNFWQRNGQQQNITLHYTYLQGSSNPVDFGPASEVISFTPRNIRWYPNSVSTQATVVNGVNSAVVTFNTPPIFRSTPAENAFYVYSLDGGTTWDTTTAHMTPVTSETFTSITVPDLVVGTQYWFQVGIYIPGSTSLFTYGLDPRASRRYIAFEDEDDPYPKSILLTAPQTSSPLSISGPNSITGTAESSIGAFNLTLSGNGAENATVRVTSGLLPAGLELSSQGRISGTPTSTANRSVTFTATNLAGETATVVVRFEFGAAPSSAIPTPTPTPSPTPTVKPTPTPSPTPTVEPTPTPTPTPKPSATPTPTPQPEATIKKFGTAYFDINSSTLNTVAKAKVRALAAQIASSSAKQVFIYGFADLQPGVDNLLLSQNRALAVSNFIRPMLKGKQIVVDWFASKRPAVKGKTEAAYSKNRRTEIWVK</sequence>
<dbReference type="InterPro" id="IPR050330">
    <property type="entry name" value="Bact_OuterMem_StrucFunc"/>
</dbReference>
<evidence type="ECO:0000259" key="3">
    <source>
        <dbReference type="PROSITE" id="PS51123"/>
    </source>
</evidence>
<protein>
    <submittedName>
        <fullName evidence="4">Unannotated protein</fullName>
    </submittedName>
</protein>
<dbReference type="InterPro" id="IPR003961">
    <property type="entry name" value="FN3_dom"/>
</dbReference>
<dbReference type="Gene3D" id="2.60.40.10">
    <property type="entry name" value="Immunoglobulins"/>
    <property type="match status" value="4"/>
</dbReference>
<dbReference type="SMART" id="SM00060">
    <property type="entry name" value="FN3"/>
    <property type="match status" value="4"/>
</dbReference>
<dbReference type="EMBL" id="CAFBLZ010000043">
    <property type="protein sequence ID" value="CAB4885449.1"/>
    <property type="molecule type" value="Genomic_DNA"/>
</dbReference>
<reference evidence="4" key="1">
    <citation type="submission" date="2020-05" db="EMBL/GenBank/DDBJ databases">
        <authorList>
            <person name="Chiriac C."/>
            <person name="Salcher M."/>
            <person name="Ghai R."/>
            <person name="Kavagutti S V."/>
        </authorList>
    </citation>
    <scope>NUCLEOTIDE SEQUENCE</scope>
</reference>
<evidence type="ECO:0000259" key="2">
    <source>
        <dbReference type="PROSITE" id="PS50853"/>
    </source>
</evidence>
<accession>A0A6J7EZF6</accession>
<dbReference type="Pfam" id="PF00691">
    <property type="entry name" value="OmpA"/>
    <property type="match status" value="1"/>
</dbReference>
<feature type="compositionally biased region" description="Pro residues" evidence="1">
    <location>
        <begin position="1723"/>
        <end position="1767"/>
    </location>
</feature>
<feature type="domain" description="Fibronectin type-III" evidence="2">
    <location>
        <begin position="1263"/>
        <end position="1367"/>
    </location>
</feature>
<name>A0A6J7EZF6_9ZZZZ</name>
<dbReference type="SUPFAM" id="SSF49265">
    <property type="entry name" value="Fibronectin type III"/>
    <property type="match status" value="1"/>
</dbReference>
<proteinExistence type="predicted"/>
<dbReference type="GO" id="GO:0016020">
    <property type="term" value="C:membrane"/>
    <property type="evidence" value="ECO:0007669"/>
    <property type="project" value="InterPro"/>
</dbReference>
<dbReference type="InterPro" id="IPR013783">
    <property type="entry name" value="Ig-like_fold"/>
</dbReference>
<dbReference type="InterPro" id="IPR015919">
    <property type="entry name" value="Cadherin-like_sf"/>
</dbReference>
<dbReference type="CDD" id="cd07185">
    <property type="entry name" value="OmpA_C-like"/>
    <property type="match status" value="1"/>
</dbReference>
<dbReference type="PANTHER" id="PTHR30329">
    <property type="entry name" value="STATOR ELEMENT OF FLAGELLAR MOTOR COMPLEX"/>
    <property type="match status" value="1"/>
</dbReference>
<dbReference type="PROSITE" id="PS50853">
    <property type="entry name" value="FN3"/>
    <property type="match status" value="2"/>
</dbReference>
<dbReference type="InterPro" id="IPR006665">
    <property type="entry name" value="OmpA-like"/>
</dbReference>
<dbReference type="SUPFAM" id="SSF50939">
    <property type="entry name" value="Sialidases"/>
    <property type="match status" value="1"/>
</dbReference>
<dbReference type="Pfam" id="PF05345">
    <property type="entry name" value="He_PIG"/>
    <property type="match status" value="2"/>
</dbReference>
<evidence type="ECO:0000313" key="4">
    <source>
        <dbReference type="EMBL" id="CAB4885449.1"/>
    </source>
</evidence>
<dbReference type="CDD" id="cd00063">
    <property type="entry name" value="FN3"/>
    <property type="match status" value="2"/>
</dbReference>
<dbReference type="PROSITE" id="PS51123">
    <property type="entry name" value="OMPA_2"/>
    <property type="match status" value="1"/>
</dbReference>
<dbReference type="GO" id="GO:0005509">
    <property type="term" value="F:calcium ion binding"/>
    <property type="evidence" value="ECO:0007669"/>
    <property type="project" value="InterPro"/>
</dbReference>
<feature type="region of interest" description="Disordered" evidence="1">
    <location>
        <begin position="1717"/>
        <end position="1770"/>
    </location>
</feature>
<dbReference type="SUPFAM" id="SSF103088">
    <property type="entry name" value="OmpA-like"/>
    <property type="match status" value="1"/>
</dbReference>
<dbReference type="PANTHER" id="PTHR30329:SF21">
    <property type="entry name" value="LIPOPROTEIN YIAD-RELATED"/>
    <property type="match status" value="1"/>
</dbReference>
<dbReference type="InterPro" id="IPR036278">
    <property type="entry name" value="Sialidase_sf"/>
</dbReference>